<dbReference type="Gene3D" id="1.20.120.910">
    <property type="entry name" value="DksA, coiled-coil domain"/>
    <property type="match status" value="1"/>
</dbReference>
<dbReference type="Proteomes" id="UP001321486">
    <property type="component" value="Chromosome"/>
</dbReference>
<dbReference type="InterPro" id="IPR000962">
    <property type="entry name" value="Znf_DskA_TraR"/>
</dbReference>
<feature type="domain" description="Zinc finger DksA/TraR C4-type" evidence="5">
    <location>
        <begin position="90"/>
        <end position="120"/>
    </location>
</feature>
<reference evidence="7" key="1">
    <citation type="journal article" date="2019" name="Int. J. Syst. Evol. Microbiol.">
        <title>The Global Catalogue of Microorganisms (GCM) 10K type strain sequencing project: providing services to taxonomists for standard genome sequencing and annotation.</title>
        <authorList>
            <consortium name="The Broad Institute Genomics Platform"/>
            <consortium name="The Broad Institute Genome Sequencing Center for Infectious Disease"/>
            <person name="Wu L."/>
            <person name="Ma J."/>
        </authorList>
    </citation>
    <scope>NUCLEOTIDE SEQUENCE [LARGE SCALE GENOMIC DNA]</scope>
    <source>
        <strain evidence="7">NBRC 108728</strain>
    </source>
</reference>
<evidence type="ECO:0000313" key="7">
    <source>
        <dbReference type="Proteomes" id="UP001321486"/>
    </source>
</evidence>
<name>A0ABN6Y4D0_9MICO</name>
<dbReference type="RefSeq" id="WP_286343847.1">
    <property type="nucleotide sequence ID" value="NZ_AP027732.1"/>
</dbReference>
<dbReference type="SUPFAM" id="SSF57716">
    <property type="entry name" value="Glucocorticoid receptor-like (DNA-binding domain)"/>
    <property type="match status" value="1"/>
</dbReference>
<evidence type="ECO:0000259" key="5">
    <source>
        <dbReference type="Pfam" id="PF01258"/>
    </source>
</evidence>
<keyword evidence="3" id="KW-0862">Zinc</keyword>
<keyword evidence="1" id="KW-0479">Metal-binding</keyword>
<evidence type="ECO:0000256" key="1">
    <source>
        <dbReference type="ARBA" id="ARBA00022723"/>
    </source>
</evidence>
<evidence type="ECO:0000256" key="3">
    <source>
        <dbReference type="ARBA" id="ARBA00022833"/>
    </source>
</evidence>
<feature type="zinc finger region" description="dksA C4-type" evidence="4">
    <location>
        <begin position="95"/>
        <end position="119"/>
    </location>
</feature>
<evidence type="ECO:0000256" key="2">
    <source>
        <dbReference type="ARBA" id="ARBA00022771"/>
    </source>
</evidence>
<dbReference type="PANTHER" id="PTHR33823">
    <property type="entry name" value="RNA POLYMERASE-BINDING TRANSCRIPTION FACTOR DKSA-RELATED"/>
    <property type="match status" value="1"/>
</dbReference>
<dbReference type="PRINTS" id="PR00618">
    <property type="entry name" value="DKSAZNFINGER"/>
</dbReference>
<dbReference type="EMBL" id="AP027732">
    <property type="protein sequence ID" value="BDZ50972.1"/>
    <property type="molecule type" value="Genomic_DNA"/>
</dbReference>
<dbReference type="InterPro" id="IPR020460">
    <property type="entry name" value="Znf_C4-type_bac"/>
</dbReference>
<keyword evidence="2" id="KW-0863">Zinc-finger</keyword>
<keyword evidence="7" id="KW-1185">Reference proteome</keyword>
<evidence type="ECO:0000256" key="4">
    <source>
        <dbReference type="PROSITE-ProRule" id="PRU00510"/>
    </source>
</evidence>
<proteinExistence type="predicted"/>
<dbReference type="PROSITE" id="PS51128">
    <property type="entry name" value="ZF_DKSA_2"/>
    <property type="match status" value="1"/>
</dbReference>
<accession>A0ABN6Y4D0</accession>
<organism evidence="6 7">
    <name type="scientific">Frondihabitans sucicola</name>
    <dbReference type="NCBI Taxonomy" id="1268041"/>
    <lineage>
        <taxon>Bacteria</taxon>
        <taxon>Bacillati</taxon>
        <taxon>Actinomycetota</taxon>
        <taxon>Actinomycetes</taxon>
        <taxon>Micrococcales</taxon>
        <taxon>Microbacteriaceae</taxon>
        <taxon>Frondihabitans</taxon>
    </lineage>
</organism>
<protein>
    <submittedName>
        <fullName evidence="6">DnaK suppressor protein</fullName>
    </submittedName>
</protein>
<evidence type="ECO:0000313" key="6">
    <source>
        <dbReference type="EMBL" id="BDZ50972.1"/>
    </source>
</evidence>
<dbReference type="SUPFAM" id="SSF51658">
    <property type="entry name" value="Xylose isomerase-like"/>
    <property type="match status" value="1"/>
</dbReference>
<dbReference type="InterPro" id="IPR036237">
    <property type="entry name" value="Xyl_isomerase-like_sf"/>
</dbReference>
<dbReference type="Pfam" id="PF01258">
    <property type="entry name" value="zf-dskA_traR"/>
    <property type="match status" value="1"/>
</dbReference>
<sequence>MTTSSARPSPDRTIRTRLIAIRDDALELARRLQLDMTAVAEARESSNVDDEHDPEGSTIAFERSQLEAIRSSTLARAADATAALARLDAGTYGVCADCGRPIPSARLEARPMAALCLDCAS</sequence>
<gene>
    <name evidence="6" type="ORF">GCM10025867_32130</name>
</gene>